<dbReference type="EMBL" id="CP000272">
    <property type="protein sequence ID" value="ABE36441.1"/>
    <property type="molecule type" value="Genomic_DNA"/>
</dbReference>
<evidence type="ECO:0008006" key="16">
    <source>
        <dbReference type="Google" id="ProtNLM"/>
    </source>
</evidence>
<dbReference type="OrthoDB" id="7626281at2"/>
<keyword evidence="9" id="KW-0406">Ion transport</keyword>
<evidence type="ECO:0000256" key="11">
    <source>
        <dbReference type="ARBA" id="ARBA00023303"/>
    </source>
</evidence>
<dbReference type="AlphaFoldDB" id="Q13HJ8"/>
<dbReference type="InterPro" id="IPR010617">
    <property type="entry name" value="TMEM175-like"/>
</dbReference>
<dbReference type="STRING" id="266265.Bxe_C0541"/>
<keyword evidence="3" id="KW-0813">Transport</keyword>
<keyword evidence="8 13" id="KW-1133">Transmembrane helix</keyword>
<feature type="transmembrane region" description="Helical" evidence="13">
    <location>
        <begin position="167"/>
        <end position="194"/>
    </location>
</feature>
<keyword evidence="11" id="KW-0407">Ion channel</keyword>
<evidence type="ECO:0000256" key="12">
    <source>
        <dbReference type="ARBA" id="ARBA00034430"/>
    </source>
</evidence>
<evidence type="ECO:0000313" key="14">
    <source>
        <dbReference type="EMBL" id="ABE36441.1"/>
    </source>
</evidence>
<dbReference type="Proteomes" id="UP000001817">
    <property type="component" value="Chromosome 3"/>
</dbReference>
<evidence type="ECO:0000256" key="6">
    <source>
        <dbReference type="ARBA" id="ARBA00022826"/>
    </source>
</evidence>
<keyword evidence="4" id="KW-0633">Potassium transport</keyword>
<dbReference type="GO" id="GO:0016020">
    <property type="term" value="C:membrane"/>
    <property type="evidence" value="ECO:0007669"/>
    <property type="project" value="UniProtKB-SubCell"/>
</dbReference>
<dbReference type="Pfam" id="PF06736">
    <property type="entry name" value="TMEM175"/>
    <property type="match status" value="1"/>
</dbReference>
<name>Q13HJ8_PARXL</name>
<protein>
    <recommendedName>
        <fullName evidence="16">DUF1211 domain-containing protein</fullName>
    </recommendedName>
</protein>
<sequence>MSDSTTVRLEAFSDGVFAIAITLLVLEIKVPSASDLSQVSGLWHALAERWPSYVGFVASFFIVGVMWANHHALFEYIRRVDRRMLLANLFLLMGVSFLPYPTAVLAQNLANPATRTDATVFYGVTLVFTALTYNVVWWLGRYGQARLEPHVHETGLRMITRRYNMTLLGSLVATGFAFVNIWLSLVMHLSLYVLSARSEPLKERD</sequence>
<evidence type="ECO:0000256" key="13">
    <source>
        <dbReference type="SAM" id="Phobius"/>
    </source>
</evidence>
<gene>
    <name evidence="14" type="ORF">Bxe_C0541</name>
</gene>
<dbReference type="GO" id="GO:0015252">
    <property type="term" value="F:proton channel activity"/>
    <property type="evidence" value="ECO:0007669"/>
    <property type="project" value="InterPro"/>
</dbReference>
<feature type="transmembrane region" description="Helical" evidence="13">
    <location>
        <begin position="80"/>
        <end position="100"/>
    </location>
</feature>
<keyword evidence="15" id="KW-1185">Reference proteome</keyword>
<evidence type="ECO:0000256" key="5">
    <source>
        <dbReference type="ARBA" id="ARBA00022692"/>
    </source>
</evidence>
<reference evidence="14 15" key="1">
    <citation type="journal article" date="2006" name="Proc. Natl. Acad. Sci. U.S.A.">
        <title>Burkholderia xenovorans LB400 harbors a multi-replicon, 9.73-Mbp genome shaped for versatility.</title>
        <authorList>
            <person name="Chain P.S."/>
            <person name="Denef V.J."/>
            <person name="Konstantinidis K.T."/>
            <person name="Vergez L.M."/>
            <person name="Agullo L."/>
            <person name="Reyes V.L."/>
            <person name="Hauser L."/>
            <person name="Cordova M."/>
            <person name="Gomez L."/>
            <person name="Gonzalez M."/>
            <person name="Land M."/>
            <person name="Lao V."/>
            <person name="Larimer F."/>
            <person name="LiPuma J.J."/>
            <person name="Mahenthiralingam E."/>
            <person name="Malfatti S.A."/>
            <person name="Marx C.J."/>
            <person name="Parnell J.J."/>
            <person name="Ramette A."/>
            <person name="Richardson P."/>
            <person name="Seeger M."/>
            <person name="Smith D."/>
            <person name="Spilker T."/>
            <person name="Sul W.J."/>
            <person name="Tsoi T.V."/>
            <person name="Ulrich L.E."/>
            <person name="Zhulin I.B."/>
            <person name="Tiedje J.M."/>
        </authorList>
    </citation>
    <scope>NUCLEOTIDE SEQUENCE [LARGE SCALE GENOMIC DNA]</scope>
    <source>
        <strain evidence="14 15">LB400</strain>
    </source>
</reference>
<feature type="transmembrane region" description="Helical" evidence="13">
    <location>
        <begin position="50"/>
        <end position="68"/>
    </location>
</feature>
<feature type="transmembrane region" description="Helical" evidence="13">
    <location>
        <begin position="12"/>
        <end position="30"/>
    </location>
</feature>
<proteinExistence type="inferred from homology"/>
<keyword evidence="5 13" id="KW-0812">Transmembrane</keyword>
<comment type="catalytic activity">
    <reaction evidence="12">
        <text>K(+)(in) = K(+)(out)</text>
        <dbReference type="Rhea" id="RHEA:29463"/>
        <dbReference type="ChEBI" id="CHEBI:29103"/>
    </reaction>
</comment>
<evidence type="ECO:0000256" key="7">
    <source>
        <dbReference type="ARBA" id="ARBA00022958"/>
    </source>
</evidence>
<dbReference type="PANTHER" id="PTHR31462:SF5">
    <property type="entry name" value="ENDOSOMAL_LYSOSOMAL PROTON CHANNEL TMEM175"/>
    <property type="match status" value="1"/>
</dbReference>
<accession>Q13HJ8</accession>
<comment type="subcellular location">
    <subcellularLocation>
        <location evidence="1">Membrane</location>
        <topology evidence="1">Multi-pass membrane protein</topology>
    </subcellularLocation>
</comment>
<comment type="similarity">
    <text evidence="2">Belongs to the TMEM175 family.</text>
</comment>
<dbReference type="KEGG" id="bxe:Bxe_C0541"/>
<evidence type="ECO:0000256" key="9">
    <source>
        <dbReference type="ARBA" id="ARBA00023065"/>
    </source>
</evidence>
<feature type="transmembrane region" description="Helical" evidence="13">
    <location>
        <begin position="120"/>
        <end position="140"/>
    </location>
</feature>
<evidence type="ECO:0000256" key="3">
    <source>
        <dbReference type="ARBA" id="ARBA00022448"/>
    </source>
</evidence>
<dbReference type="PANTHER" id="PTHR31462">
    <property type="entry name" value="ENDOSOMAL/LYSOSOMAL POTASSIUM CHANNEL TMEM175"/>
    <property type="match status" value="1"/>
</dbReference>
<keyword evidence="6" id="KW-0631">Potassium channel</keyword>
<dbReference type="eggNOG" id="COG3548">
    <property type="taxonomic scope" value="Bacteria"/>
</dbReference>
<evidence type="ECO:0000256" key="8">
    <source>
        <dbReference type="ARBA" id="ARBA00022989"/>
    </source>
</evidence>
<organism evidence="14 15">
    <name type="scientific">Paraburkholderia xenovorans (strain LB400)</name>
    <dbReference type="NCBI Taxonomy" id="266265"/>
    <lineage>
        <taxon>Bacteria</taxon>
        <taxon>Pseudomonadati</taxon>
        <taxon>Pseudomonadota</taxon>
        <taxon>Betaproteobacteria</taxon>
        <taxon>Burkholderiales</taxon>
        <taxon>Burkholderiaceae</taxon>
        <taxon>Paraburkholderia</taxon>
    </lineage>
</organism>
<dbReference type="GO" id="GO:0005267">
    <property type="term" value="F:potassium channel activity"/>
    <property type="evidence" value="ECO:0007669"/>
    <property type="project" value="UniProtKB-KW"/>
</dbReference>
<evidence type="ECO:0000256" key="4">
    <source>
        <dbReference type="ARBA" id="ARBA00022538"/>
    </source>
</evidence>
<evidence type="ECO:0000256" key="1">
    <source>
        <dbReference type="ARBA" id="ARBA00004141"/>
    </source>
</evidence>
<keyword evidence="10 13" id="KW-0472">Membrane</keyword>
<evidence type="ECO:0000256" key="2">
    <source>
        <dbReference type="ARBA" id="ARBA00006920"/>
    </source>
</evidence>
<evidence type="ECO:0000256" key="10">
    <source>
        <dbReference type="ARBA" id="ARBA00023136"/>
    </source>
</evidence>
<dbReference type="KEGG" id="bxb:DR64_7906"/>
<dbReference type="PATRIC" id="fig|266265.5.peg.8301"/>
<keyword evidence="7" id="KW-0630">Potassium</keyword>
<evidence type="ECO:0000313" key="15">
    <source>
        <dbReference type="Proteomes" id="UP000001817"/>
    </source>
</evidence>
<dbReference type="RefSeq" id="WP_011493697.1">
    <property type="nucleotide sequence ID" value="NC_007953.1"/>
</dbReference>